<dbReference type="AlphaFoldDB" id="A0A0K2LBR5"/>
<organism evidence="7 8">
    <name type="scientific">Companilactobacillus heilongjiangensis</name>
    <dbReference type="NCBI Taxonomy" id="1074467"/>
    <lineage>
        <taxon>Bacteria</taxon>
        <taxon>Bacillati</taxon>
        <taxon>Bacillota</taxon>
        <taxon>Bacilli</taxon>
        <taxon>Lactobacillales</taxon>
        <taxon>Lactobacillaceae</taxon>
        <taxon>Companilactobacillus</taxon>
    </lineage>
</organism>
<dbReference type="GO" id="GO:0043093">
    <property type="term" value="P:FtsZ-dependent cytokinesis"/>
    <property type="evidence" value="ECO:0007669"/>
    <property type="project" value="UniProtKB-UniRule"/>
</dbReference>
<dbReference type="STRING" id="1074467.JP39_04665"/>
<dbReference type="InterPro" id="IPR023052">
    <property type="entry name" value="Cell_div_SepF"/>
</dbReference>
<keyword evidence="2 5" id="KW-0717">Septation</keyword>
<accession>A0A0K2LBR5</accession>
<gene>
    <name evidence="5" type="primary">sepF</name>
    <name evidence="7" type="ORF">JP39_04665</name>
</gene>
<dbReference type="EMBL" id="CP012559">
    <property type="protein sequence ID" value="ALB28705.1"/>
    <property type="molecule type" value="Genomic_DNA"/>
</dbReference>
<dbReference type="RefSeq" id="WP_041499470.1">
    <property type="nucleotide sequence ID" value="NZ_BJDV01000011.1"/>
</dbReference>
<keyword evidence="8" id="KW-1185">Reference proteome</keyword>
<dbReference type="Pfam" id="PF04472">
    <property type="entry name" value="SepF"/>
    <property type="match status" value="1"/>
</dbReference>
<protein>
    <recommendedName>
        <fullName evidence="5">Cell division protein SepF</fullName>
    </recommendedName>
</protein>
<dbReference type="PANTHER" id="PTHR35798:SF1">
    <property type="entry name" value="CELL DIVISION PROTEIN SEPF"/>
    <property type="match status" value="1"/>
</dbReference>
<dbReference type="Gene3D" id="3.30.110.150">
    <property type="entry name" value="SepF-like protein"/>
    <property type="match status" value="1"/>
</dbReference>
<comment type="subcellular location">
    <subcellularLocation>
        <location evidence="5">Cytoplasm</location>
    </subcellularLocation>
    <text evidence="5">Localizes to the division site, in a FtsZ-dependent manner.</text>
</comment>
<evidence type="ECO:0000256" key="5">
    <source>
        <dbReference type="HAMAP-Rule" id="MF_01197"/>
    </source>
</evidence>
<evidence type="ECO:0000256" key="1">
    <source>
        <dbReference type="ARBA" id="ARBA00022618"/>
    </source>
</evidence>
<name>A0A0K2LBR5_9LACO</name>
<evidence type="ECO:0000256" key="6">
    <source>
        <dbReference type="SAM" id="MobiDB-lite"/>
    </source>
</evidence>
<keyword evidence="1 5" id="KW-0132">Cell division</keyword>
<evidence type="ECO:0000256" key="2">
    <source>
        <dbReference type="ARBA" id="ARBA00023210"/>
    </source>
</evidence>
<sequence>MAFAKLGSFFGINDEDDFDEKPANSQNVEQPKTNYSKNEKVVSMSTASEARAKGNSKIAIYQPRVYSDAKVIAKQLLNNKAVIVNFNNVNDEQSKRIVDFLTGTIFALNGEIKRVGEKIFLCTPPKFEIDGSLTDINE</sequence>
<comment type="subunit">
    <text evidence="5">Homodimer. Interacts with FtsZ.</text>
</comment>
<keyword evidence="5" id="KW-0963">Cytoplasm</keyword>
<feature type="region of interest" description="Disordered" evidence="6">
    <location>
        <begin position="17"/>
        <end position="41"/>
    </location>
</feature>
<comment type="function">
    <text evidence="4 5">Cell division protein that is part of the divisome complex and is recruited early to the Z-ring. Probably stimulates Z-ring formation, perhaps through the cross-linking of FtsZ protofilaments. Its function overlaps with FtsA.</text>
</comment>
<feature type="compositionally biased region" description="Polar residues" evidence="6">
    <location>
        <begin position="23"/>
        <end position="36"/>
    </location>
</feature>
<reference evidence="7 8" key="1">
    <citation type="submission" date="2015-08" db="EMBL/GenBank/DDBJ databases">
        <title>Genomic sequence of Lactobacillus heilongjiangensis DSM 28069, isolated from Chinese traditional pickle.</title>
        <authorList>
            <person name="Jiang X."/>
            <person name="Zheng B."/>
            <person name="Cheng H."/>
        </authorList>
    </citation>
    <scope>NUCLEOTIDE SEQUENCE [LARGE SCALE GENOMIC DNA]</scope>
    <source>
        <strain evidence="7 8">DSM 28069</strain>
    </source>
</reference>
<comment type="similarity">
    <text evidence="5">Belongs to the SepF family.</text>
</comment>
<evidence type="ECO:0000256" key="4">
    <source>
        <dbReference type="ARBA" id="ARBA00044936"/>
    </source>
</evidence>
<evidence type="ECO:0000256" key="3">
    <source>
        <dbReference type="ARBA" id="ARBA00023306"/>
    </source>
</evidence>
<dbReference type="InterPro" id="IPR007561">
    <property type="entry name" value="Cell_div_SepF/SepF-rel"/>
</dbReference>
<evidence type="ECO:0000313" key="7">
    <source>
        <dbReference type="EMBL" id="ALB28705.1"/>
    </source>
</evidence>
<dbReference type="PANTHER" id="PTHR35798">
    <property type="entry name" value="CELL DIVISION PROTEIN SEPF"/>
    <property type="match status" value="1"/>
</dbReference>
<dbReference type="GO" id="GO:0000917">
    <property type="term" value="P:division septum assembly"/>
    <property type="evidence" value="ECO:0007669"/>
    <property type="project" value="UniProtKB-KW"/>
</dbReference>
<dbReference type="GO" id="GO:0005737">
    <property type="term" value="C:cytoplasm"/>
    <property type="evidence" value="ECO:0007669"/>
    <property type="project" value="UniProtKB-SubCell"/>
</dbReference>
<dbReference type="OrthoDB" id="9815206at2"/>
<keyword evidence="3 5" id="KW-0131">Cell cycle</keyword>
<proteinExistence type="inferred from homology"/>
<dbReference type="KEGG" id="lhi:JP39_04665"/>
<dbReference type="Proteomes" id="UP000061546">
    <property type="component" value="Chromosome"/>
</dbReference>
<dbReference type="HAMAP" id="MF_01197">
    <property type="entry name" value="SepF"/>
    <property type="match status" value="1"/>
</dbReference>
<dbReference type="InterPro" id="IPR038594">
    <property type="entry name" value="SepF-like_sf"/>
</dbReference>
<evidence type="ECO:0000313" key="8">
    <source>
        <dbReference type="Proteomes" id="UP000061546"/>
    </source>
</evidence>